<dbReference type="OrthoDB" id="10253869at2759"/>
<evidence type="ECO:0000259" key="2">
    <source>
        <dbReference type="Pfam" id="PF00501"/>
    </source>
</evidence>
<dbReference type="EMBL" id="BGZK01000006">
    <property type="protein sequence ID" value="GBP00771.1"/>
    <property type="molecule type" value="Genomic_DNA"/>
</dbReference>
<keyword evidence="4" id="KW-1185">Reference proteome</keyword>
<comment type="caution">
    <text evidence="3">The sequence shown here is derived from an EMBL/GenBank/DDBJ whole genome shotgun (WGS) entry which is preliminary data.</text>
</comment>
<name>A0A4C1SI25_EUMVA</name>
<proteinExistence type="predicted"/>
<dbReference type="SUPFAM" id="SSF56801">
    <property type="entry name" value="Acetyl-CoA synthetase-like"/>
    <property type="match status" value="1"/>
</dbReference>
<dbReference type="InterPro" id="IPR042099">
    <property type="entry name" value="ANL_N_sf"/>
</dbReference>
<reference evidence="3 4" key="1">
    <citation type="journal article" date="2019" name="Commun. Biol.">
        <title>The bagworm genome reveals a unique fibroin gene that provides high tensile strength.</title>
        <authorList>
            <person name="Kono N."/>
            <person name="Nakamura H."/>
            <person name="Ohtoshi R."/>
            <person name="Tomita M."/>
            <person name="Numata K."/>
            <person name="Arakawa K."/>
        </authorList>
    </citation>
    <scope>NUCLEOTIDE SEQUENCE [LARGE SCALE GENOMIC DNA]</scope>
</reference>
<accession>A0A4C1SI25</accession>
<dbReference type="AlphaFoldDB" id="A0A4C1SI25"/>
<dbReference type="Gene3D" id="3.40.50.12780">
    <property type="entry name" value="N-terminal domain of ligase-like"/>
    <property type="match status" value="1"/>
</dbReference>
<sequence length="214" mass="23796">MAASDLAEFQNRALSNYGSGDRCHMGHVLLQSLADHPDVINQIDAATGQHETNAEMLRRSVRLARAMRARGLRPGDVLALAGPNHLDLCVPYYAAHYNGLPVLGIDPLFKYEKEKDLEGANQIHAVYIPPTVYNLTDEEDLDDDALGDYESTVLTDIAGTYNIHTDLPAEPENTQGEPGLRKSQDCRRNHQNVFQTGKKNIRLIHISLQVTKQQ</sequence>
<evidence type="ECO:0000256" key="1">
    <source>
        <dbReference type="SAM" id="MobiDB-lite"/>
    </source>
</evidence>
<dbReference type="Pfam" id="PF00501">
    <property type="entry name" value="AMP-binding"/>
    <property type="match status" value="1"/>
</dbReference>
<dbReference type="STRING" id="151549.A0A4C1SI25"/>
<evidence type="ECO:0000313" key="4">
    <source>
        <dbReference type="Proteomes" id="UP000299102"/>
    </source>
</evidence>
<gene>
    <name evidence="3" type="ORF">EVAR_76988_1</name>
</gene>
<dbReference type="InterPro" id="IPR000873">
    <property type="entry name" value="AMP-dep_synth/lig_dom"/>
</dbReference>
<feature type="region of interest" description="Disordered" evidence="1">
    <location>
        <begin position="166"/>
        <end position="185"/>
    </location>
</feature>
<organism evidence="3 4">
    <name type="scientific">Eumeta variegata</name>
    <name type="common">Bagworm moth</name>
    <name type="synonym">Eumeta japonica</name>
    <dbReference type="NCBI Taxonomy" id="151549"/>
    <lineage>
        <taxon>Eukaryota</taxon>
        <taxon>Metazoa</taxon>
        <taxon>Ecdysozoa</taxon>
        <taxon>Arthropoda</taxon>
        <taxon>Hexapoda</taxon>
        <taxon>Insecta</taxon>
        <taxon>Pterygota</taxon>
        <taxon>Neoptera</taxon>
        <taxon>Endopterygota</taxon>
        <taxon>Lepidoptera</taxon>
        <taxon>Glossata</taxon>
        <taxon>Ditrysia</taxon>
        <taxon>Tineoidea</taxon>
        <taxon>Psychidae</taxon>
        <taxon>Oiketicinae</taxon>
        <taxon>Eumeta</taxon>
    </lineage>
</organism>
<evidence type="ECO:0000313" key="3">
    <source>
        <dbReference type="EMBL" id="GBP00771.1"/>
    </source>
</evidence>
<feature type="domain" description="AMP-dependent synthetase/ligase" evidence="2">
    <location>
        <begin position="33"/>
        <end position="116"/>
    </location>
</feature>
<dbReference type="Proteomes" id="UP000299102">
    <property type="component" value="Unassembled WGS sequence"/>
</dbReference>
<protein>
    <recommendedName>
        <fullName evidence="2">AMP-dependent synthetase/ligase domain-containing protein</fullName>
    </recommendedName>
</protein>